<gene>
    <name evidence="3" type="ORF">N7517_011680</name>
</gene>
<dbReference type="GO" id="GO:0003725">
    <property type="term" value="F:double-stranded RNA binding"/>
    <property type="evidence" value="ECO:0007669"/>
    <property type="project" value="InterPro"/>
</dbReference>
<reference evidence="3" key="2">
    <citation type="journal article" date="2023" name="IMA Fungus">
        <title>Comparative genomic study of the Penicillium genus elucidates a diverse pangenome and 15 lateral gene transfer events.</title>
        <authorList>
            <person name="Petersen C."/>
            <person name="Sorensen T."/>
            <person name="Nielsen M.R."/>
            <person name="Sondergaard T.E."/>
            <person name="Sorensen J.L."/>
            <person name="Fitzpatrick D.A."/>
            <person name="Frisvad J.C."/>
            <person name="Nielsen K.L."/>
        </authorList>
    </citation>
    <scope>NUCLEOTIDE SEQUENCE</scope>
    <source>
        <strain evidence="3">IBT 3081</strain>
    </source>
</reference>
<name>A0A9W9UW84_9EURO</name>
<protein>
    <recommendedName>
        <fullName evidence="1">Threonylcarbamoyl-AMP synthase</fullName>
    </recommendedName>
</protein>
<accession>A0A9W9UW84</accession>
<dbReference type="EMBL" id="JAPZBT010000006">
    <property type="protein sequence ID" value="KAJ5357071.1"/>
    <property type="molecule type" value="Genomic_DNA"/>
</dbReference>
<dbReference type="AlphaFoldDB" id="A0A9W9UW84"/>
<feature type="domain" description="YrdC-like" evidence="2">
    <location>
        <begin position="10"/>
        <end position="208"/>
    </location>
</feature>
<evidence type="ECO:0000313" key="4">
    <source>
        <dbReference type="Proteomes" id="UP001147752"/>
    </source>
</evidence>
<keyword evidence="4" id="KW-1185">Reference proteome</keyword>
<dbReference type="Pfam" id="PF01300">
    <property type="entry name" value="Sua5_yciO_yrdC"/>
    <property type="match status" value="1"/>
</dbReference>
<dbReference type="RefSeq" id="XP_056575218.1">
    <property type="nucleotide sequence ID" value="XM_056729403.1"/>
</dbReference>
<evidence type="ECO:0000259" key="2">
    <source>
        <dbReference type="PROSITE" id="PS51163"/>
    </source>
</evidence>
<comment type="caution">
    <text evidence="3">The sequence shown here is derived from an EMBL/GenBank/DDBJ whole genome shotgun (WGS) entry which is preliminary data.</text>
</comment>
<dbReference type="GeneID" id="81468586"/>
<evidence type="ECO:0000256" key="1">
    <source>
        <dbReference type="ARBA" id="ARBA00015492"/>
    </source>
</evidence>
<proteinExistence type="predicted"/>
<dbReference type="Proteomes" id="UP001147752">
    <property type="component" value="Unassembled WGS sequence"/>
</dbReference>
<sequence>MSFYKVPSPKDDARAVFEVLKRGGIGIIPMSVGYGMTAIDPDALDRIFRTKRREPHKRYAMVGSYLLHREIHFLPPQEAAIVKLLTVDLDLPIGVVAPYHLDHPIIQKLPPNILAQSVFKGTLAMLVNGGALLDELSRLATLEKLPLMGSSANITGRGVKIVVEDIEPEILKVADIIIDYGRQKLHHPRASSTMINFRTMKVVRYGACYDVVQDALWRFYGIKLPDDPGLSTLSSGETSANRI</sequence>
<evidence type="ECO:0000313" key="3">
    <source>
        <dbReference type="EMBL" id="KAJ5357071.1"/>
    </source>
</evidence>
<organism evidence="3 4">
    <name type="scientific">Penicillium concentricum</name>
    <dbReference type="NCBI Taxonomy" id="293559"/>
    <lineage>
        <taxon>Eukaryota</taxon>
        <taxon>Fungi</taxon>
        <taxon>Dikarya</taxon>
        <taxon>Ascomycota</taxon>
        <taxon>Pezizomycotina</taxon>
        <taxon>Eurotiomycetes</taxon>
        <taxon>Eurotiomycetidae</taxon>
        <taxon>Eurotiales</taxon>
        <taxon>Aspergillaceae</taxon>
        <taxon>Penicillium</taxon>
    </lineage>
</organism>
<dbReference type="InterPro" id="IPR017945">
    <property type="entry name" value="DHBP_synth_RibB-like_a/b_dom"/>
</dbReference>
<dbReference type="InterPro" id="IPR006070">
    <property type="entry name" value="Sua5-like_dom"/>
</dbReference>
<dbReference type="OrthoDB" id="4664297at2759"/>
<dbReference type="Gene3D" id="3.90.870.10">
    <property type="entry name" value="DHBP synthase"/>
    <property type="match status" value="1"/>
</dbReference>
<dbReference type="PROSITE" id="PS51163">
    <property type="entry name" value="YRDC"/>
    <property type="match status" value="1"/>
</dbReference>
<reference evidence="3" key="1">
    <citation type="submission" date="2022-12" db="EMBL/GenBank/DDBJ databases">
        <authorList>
            <person name="Petersen C."/>
        </authorList>
    </citation>
    <scope>NUCLEOTIDE SEQUENCE</scope>
    <source>
        <strain evidence="3">IBT 3081</strain>
    </source>
</reference>
<dbReference type="SUPFAM" id="SSF55821">
    <property type="entry name" value="YrdC/RibB"/>
    <property type="match status" value="1"/>
</dbReference>